<dbReference type="PANTHER" id="PTHR44227">
    <property type="match status" value="1"/>
</dbReference>
<evidence type="ECO:0000313" key="4">
    <source>
        <dbReference type="EMBL" id="MCW1921999.1"/>
    </source>
</evidence>
<evidence type="ECO:0000256" key="3">
    <source>
        <dbReference type="SAM" id="Phobius"/>
    </source>
</evidence>
<dbReference type="PANTHER" id="PTHR44227:SF3">
    <property type="entry name" value="PROTEIN O-MANNOSYL-TRANSFERASE TMTC4"/>
    <property type="match status" value="1"/>
</dbReference>
<keyword evidence="3" id="KW-1133">Transmembrane helix</keyword>
<sequence length="401" mass="45448">MSHAHDPDNGGSPGGFPHGMPSGRVLSILQDAGNPDRLVAEAYRFLGLNPEDLDAHYYLVMGLCDLRQLKEAERHVHHLLRLDPESVDTHVAAIRFYLVKQQWKPALRFIGAGLQLVPHNPYFHFAAAIAESQQYRPAEARKHIERARELAPEDPDIVNLYIRLHAAMDNSGRESWRRLREFEAALALDPGNASLHNSIGDVYLDELENPSKAEEHYRMALRAEPGNREYQKDLFNAVARGSLVYCLFSLPSRVFESLRRGLGVLRDHPWIAIFLLAAFKILLAFVAWLVVATVLLWPGCKVYEWFVVSELRGGSSTSVPMLSLWLKIRRYPLWLRFGTFLLLSCLLWGLLFLLTGIPLDRGFGFVGIFVGVHFVVLLFLRLLRKFEAWQSGRSSRGDSSG</sequence>
<evidence type="ECO:0000256" key="2">
    <source>
        <dbReference type="ARBA" id="ARBA00022803"/>
    </source>
</evidence>
<dbReference type="Gene3D" id="1.25.40.10">
    <property type="entry name" value="Tetratricopeptide repeat domain"/>
    <property type="match status" value="2"/>
</dbReference>
<accession>A0ABT3GG31</accession>
<organism evidence="4 5">
    <name type="scientific">Luteolibacter arcticus</name>
    <dbReference type="NCBI Taxonomy" id="1581411"/>
    <lineage>
        <taxon>Bacteria</taxon>
        <taxon>Pseudomonadati</taxon>
        <taxon>Verrucomicrobiota</taxon>
        <taxon>Verrucomicrobiia</taxon>
        <taxon>Verrucomicrobiales</taxon>
        <taxon>Verrucomicrobiaceae</taxon>
        <taxon>Luteolibacter</taxon>
    </lineage>
</organism>
<keyword evidence="5" id="KW-1185">Reference proteome</keyword>
<proteinExistence type="predicted"/>
<protein>
    <recommendedName>
        <fullName evidence="6">Tetratricopeptide repeat protein</fullName>
    </recommendedName>
</protein>
<dbReference type="EMBL" id="JAPDDT010000002">
    <property type="protein sequence ID" value="MCW1921999.1"/>
    <property type="molecule type" value="Genomic_DNA"/>
</dbReference>
<evidence type="ECO:0008006" key="6">
    <source>
        <dbReference type="Google" id="ProtNLM"/>
    </source>
</evidence>
<dbReference type="InterPro" id="IPR052346">
    <property type="entry name" value="O-mannosyl-transferase_TMTC"/>
</dbReference>
<dbReference type="InterPro" id="IPR019734">
    <property type="entry name" value="TPR_rpt"/>
</dbReference>
<keyword evidence="3" id="KW-0812">Transmembrane</keyword>
<feature type="transmembrane region" description="Helical" evidence="3">
    <location>
        <begin position="270"/>
        <end position="297"/>
    </location>
</feature>
<comment type="caution">
    <text evidence="4">The sequence shown here is derived from an EMBL/GenBank/DDBJ whole genome shotgun (WGS) entry which is preliminary data.</text>
</comment>
<gene>
    <name evidence="4" type="ORF">OKA05_05510</name>
</gene>
<evidence type="ECO:0000313" key="5">
    <source>
        <dbReference type="Proteomes" id="UP001320876"/>
    </source>
</evidence>
<name>A0ABT3GG31_9BACT</name>
<feature type="transmembrane region" description="Helical" evidence="3">
    <location>
        <begin position="363"/>
        <end position="383"/>
    </location>
</feature>
<reference evidence="4 5" key="1">
    <citation type="submission" date="2022-10" db="EMBL/GenBank/DDBJ databases">
        <title>Luteolibacter arcticus strain CCTCC AB 2014275, whole genome shotgun sequencing project.</title>
        <authorList>
            <person name="Zhao G."/>
            <person name="Shen L."/>
        </authorList>
    </citation>
    <scope>NUCLEOTIDE SEQUENCE [LARGE SCALE GENOMIC DNA]</scope>
    <source>
        <strain evidence="4 5">CCTCC AB 2014275</strain>
    </source>
</reference>
<feature type="transmembrane region" description="Helical" evidence="3">
    <location>
        <begin position="333"/>
        <end position="357"/>
    </location>
</feature>
<keyword evidence="3" id="KW-0472">Membrane</keyword>
<evidence type="ECO:0000256" key="1">
    <source>
        <dbReference type="ARBA" id="ARBA00022737"/>
    </source>
</evidence>
<keyword evidence="1" id="KW-0677">Repeat</keyword>
<dbReference type="SMART" id="SM00028">
    <property type="entry name" value="TPR"/>
    <property type="match status" value="4"/>
</dbReference>
<dbReference type="Proteomes" id="UP001320876">
    <property type="component" value="Unassembled WGS sequence"/>
</dbReference>
<keyword evidence="2" id="KW-0802">TPR repeat</keyword>
<dbReference type="RefSeq" id="WP_264486109.1">
    <property type="nucleotide sequence ID" value="NZ_JAPDDT010000002.1"/>
</dbReference>
<dbReference type="InterPro" id="IPR011990">
    <property type="entry name" value="TPR-like_helical_dom_sf"/>
</dbReference>
<dbReference type="SUPFAM" id="SSF48452">
    <property type="entry name" value="TPR-like"/>
    <property type="match status" value="1"/>
</dbReference>